<dbReference type="PANTHER" id="PTHR43867:SF2">
    <property type="entry name" value="CELLULOSE SYNTHASE CATALYTIC SUBUNIT A [UDP-FORMING]"/>
    <property type="match status" value="1"/>
</dbReference>
<dbReference type="InterPro" id="IPR029044">
    <property type="entry name" value="Nucleotide-diphossugar_trans"/>
</dbReference>
<dbReference type="InterPro" id="IPR022790">
    <property type="entry name" value="GH26_dom"/>
</dbReference>
<protein>
    <submittedName>
        <fullName evidence="12">Glycosyltransferase</fullName>
    </submittedName>
</protein>
<evidence type="ECO:0000256" key="3">
    <source>
        <dbReference type="ARBA" id="ARBA00022679"/>
    </source>
</evidence>
<feature type="transmembrane region" description="Helical" evidence="10">
    <location>
        <begin position="524"/>
        <end position="547"/>
    </location>
</feature>
<evidence type="ECO:0000256" key="4">
    <source>
        <dbReference type="ARBA" id="ARBA00022692"/>
    </source>
</evidence>
<evidence type="ECO:0000256" key="7">
    <source>
        <dbReference type="ARBA" id="ARBA00023136"/>
    </source>
</evidence>
<evidence type="ECO:0000259" key="11">
    <source>
        <dbReference type="PROSITE" id="PS51764"/>
    </source>
</evidence>
<dbReference type="PANTHER" id="PTHR43867">
    <property type="entry name" value="CELLULOSE SYNTHASE CATALYTIC SUBUNIT A [UDP-FORMING]"/>
    <property type="match status" value="1"/>
</dbReference>
<evidence type="ECO:0000256" key="8">
    <source>
        <dbReference type="ARBA" id="ARBA00023295"/>
    </source>
</evidence>
<evidence type="ECO:0000313" key="12">
    <source>
        <dbReference type="EMBL" id="MBB2148287.1"/>
    </source>
</evidence>
<proteinExistence type="inferred from homology"/>
<feature type="active site" description="Nucleophile" evidence="9">
    <location>
        <position position="794"/>
    </location>
</feature>
<dbReference type="PROSITE" id="PS51764">
    <property type="entry name" value="GH26"/>
    <property type="match status" value="1"/>
</dbReference>
<dbReference type="CDD" id="cd06421">
    <property type="entry name" value="CESA_CelA_like"/>
    <property type="match status" value="1"/>
</dbReference>
<keyword evidence="8 9" id="KW-0326">Glycosidase</keyword>
<organism evidence="12 13">
    <name type="scientific">Pedobacter gandavensis</name>
    <dbReference type="NCBI Taxonomy" id="2679963"/>
    <lineage>
        <taxon>Bacteria</taxon>
        <taxon>Pseudomonadati</taxon>
        <taxon>Bacteroidota</taxon>
        <taxon>Sphingobacteriia</taxon>
        <taxon>Sphingobacteriales</taxon>
        <taxon>Sphingobacteriaceae</taxon>
        <taxon>Pedobacter</taxon>
    </lineage>
</organism>
<dbReference type="Proteomes" id="UP000636110">
    <property type="component" value="Unassembled WGS sequence"/>
</dbReference>
<feature type="transmembrane region" description="Helical" evidence="10">
    <location>
        <begin position="365"/>
        <end position="383"/>
    </location>
</feature>
<feature type="transmembrane region" description="Helical" evidence="10">
    <location>
        <begin position="440"/>
        <end position="460"/>
    </location>
</feature>
<dbReference type="EMBL" id="WNXC01000001">
    <property type="protein sequence ID" value="MBB2148287.1"/>
    <property type="molecule type" value="Genomic_DNA"/>
</dbReference>
<comment type="caution">
    <text evidence="12">The sequence shown here is derived from an EMBL/GenBank/DDBJ whole genome shotgun (WGS) entry which is preliminary data.</text>
</comment>
<reference evidence="12 13" key="1">
    <citation type="submission" date="2019-11" db="EMBL/GenBank/DDBJ databases">
        <title>Description of Pedobacter sp. LMG 31462T.</title>
        <authorList>
            <person name="Carlier A."/>
            <person name="Qi S."/>
            <person name="Vandamme P."/>
        </authorList>
    </citation>
    <scope>NUCLEOTIDE SEQUENCE [LARGE SCALE GENOMIC DNA]</scope>
    <source>
        <strain evidence="12 13">LMG 31462</strain>
    </source>
</reference>
<accession>A0ABR6ETB2</accession>
<keyword evidence="2" id="KW-0328">Glycosyltransferase</keyword>
<dbReference type="Gene3D" id="3.90.550.10">
    <property type="entry name" value="Spore Coat Polysaccharide Biosynthesis Protein SpsA, Chain A"/>
    <property type="match status" value="1"/>
</dbReference>
<feature type="transmembrane region" description="Helical" evidence="10">
    <location>
        <begin position="395"/>
        <end position="419"/>
    </location>
</feature>
<feature type="transmembrane region" description="Helical" evidence="10">
    <location>
        <begin position="40"/>
        <end position="60"/>
    </location>
</feature>
<dbReference type="SUPFAM" id="SSF53448">
    <property type="entry name" value="Nucleotide-diphospho-sugar transferases"/>
    <property type="match status" value="1"/>
</dbReference>
<comment type="subcellular location">
    <subcellularLocation>
        <location evidence="1">Membrane</location>
        <topology evidence="1">Multi-pass membrane protein</topology>
    </subcellularLocation>
</comment>
<keyword evidence="5 9" id="KW-0378">Hydrolase</keyword>
<feature type="transmembrane region" description="Helical" evidence="10">
    <location>
        <begin position="16"/>
        <end position="33"/>
    </location>
</feature>
<feature type="transmembrane region" description="Helical" evidence="10">
    <location>
        <begin position="466"/>
        <end position="487"/>
    </location>
</feature>
<evidence type="ECO:0000256" key="9">
    <source>
        <dbReference type="PROSITE-ProRule" id="PRU01100"/>
    </source>
</evidence>
<keyword evidence="3" id="KW-0808">Transferase</keyword>
<evidence type="ECO:0000256" key="10">
    <source>
        <dbReference type="SAM" id="Phobius"/>
    </source>
</evidence>
<gene>
    <name evidence="12" type="ORF">GM920_05130</name>
</gene>
<dbReference type="RefSeq" id="WP_182954066.1">
    <property type="nucleotide sequence ID" value="NZ_WNXC01000001.1"/>
</dbReference>
<dbReference type="Gene3D" id="3.20.20.80">
    <property type="entry name" value="Glycosidases"/>
    <property type="match status" value="2"/>
</dbReference>
<evidence type="ECO:0000256" key="6">
    <source>
        <dbReference type="ARBA" id="ARBA00022989"/>
    </source>
</evidence>
<evidence type="ECO:0000313" key="13">
    <source>
        <dbReference type="Proteomes" id="UP000636110"/>
    </source>
</evidence>
<comment type="similarity">
    <text evidence="9">Belongs to the glycosyl hydrolase 26 family.</text>
</comment>
<keyword evidence="4 10" id="KW-0812">Transmembrane</keyword>
<dbReference type="Pfam" id="PF13641">
    <property type="entry name" value="Glyco_tranf_2_3"/>
    <property type="match status" value="1"/>
</dbReference>
<dbReference type="SUPFAM" id="SSF51445">
    <property type="entry name" value="(Trans)glycosidases"/>
    <property type="match status" value="2"/>
</dbReference>
<keyword evidence="7 10" id="KW-0472">Membrane</keyword>
<feature type="transmembrane region" description="Helical" evidence="10">
    <location>
        <begin position="332"/>
        <end position="353"/>
    </location>
</feature>
<dbReference type="InterPro" id="IPR050321">
    <property type="entry name" value="Glycosyltr_2/OpgH_subfam"/>
</dbReference>
<evidence type="ECO:0000256" key="1">
    <source>
        <dbReference type="ARBA" id="ARBA00004141"/>
    </source>
</evidence>
<evidence type="ECO:0000256" key="2">
    <source>
        <dbReference type="ARBA" id="ARBA00022676"/>
    </source>
</evidence>
<dbReference type="Pfam" id="PF02156">
    <property type="entry name" value="Glyco_hydro_26"/>
    <property type="match status" value="1"/>
</dbReference>
<dbReference type="InterPro" id="IPR017853">
    <property type="entry name" value="GH"/>
</dbReference>
<feature type="domain" description="GH26" evidence="11">
    <location>
        <begin position="551"/>
        <end position="861"/>
    </location>
</feature>
<keyword evidence="13" id="KW-1185">Reference proteome</keyword>
<keyword evidence="6 10" id="KW-1133">Transmembrane helix</keyword>
<evidence type="ECO:0000256" key="5">
    <source>
        <dbReference type="ARBA" id="ARBA00022801"/>
    </source>
</evidence>
<name>A0ABR6ETB2_9SPHI</name>
<sequence length="1266" mass="144821">MKVVPVPSPPTKKERFTLRLMITIGLICIGFFLKNMLNPVIVGYPPLYALLLTTFIFMSLKTVHEWIHYFFITIPKTPETTKVYTVDVFTTFCAGEPYEMIEETLIAIKAITYPHETYLCDEANDPYLKRFCEELGVHHITRTKKINAKAGNINNALSFSSGELCLVLDPDHVPMPNFLDPIVTHFNNPEIGFVQVVQAYSNNDENLIAKGAAQQTYQFYGPMMMTMNKYGTVLAIGANCTFRRTALESIGGHAAGLAEDMHTAMQLHAKGWKSVYVPHVLARGLVPSTLSAYYKQQLKWSRGVFDLLVTAYPKLFKGFTWQQKLHYAVIPLHYFSGVIYLINFLIPIIALVFDASPIKMSITTFGITVLPLVTMTLLIRHFVQMWVMEDEERGFHVVGGLLMIGTWWIFILGLVYTIIGKKVPYVPTPKDGNEANNWPLNVPNLVILFLSLAAIVYGLYYDWNPYNIIMAGFAGLNSLIMCFNIIASRQQQFRAYQAGHSSVKGFMNNLKQVKIKFWFLRRRIYAGVRSSALIITIFLCFSVLYYASSDAETKDGLPVLNHKMNYFLTGVFAPGNGDGISSLTKVNQLQKAFDTHFDLVSIYIPWGEQTQCFLPQKTLDSIYNNGSIPMVTWEPWQNLFAQNEINGKDKKDLKVFRKVTNGRYDAYLKKFSDQVKALNRPVYLRFAHEMDNPSYPWSPVGDNTPEEYRSAWKYIHDYFAKNAVYNVIWVWNPWNPETVDAYFPGSAYVDWIGVTNLNYGPLNSSSGWQSMEDLYKYFHQNPIFRSGLPVMLAEMGSLVSAGRQEEWFKLAFKSRNKFPEIKGFLFFDSGYDKNVPKGGLEGVLNWKIQQPEQMKRLLKEYHKGMTHGAIAKVPFLLTKVDSNKAVDSMTTKELNQFATIKGINYNRGQDWTKNYQTVTMREMVADFEEMKQIGIHAIKRYGPDIYDDNILKLAKKTGMDIHYGYWVSDELNFSSDTKGLDLLSAKILASIDDLKDEESIKSWNIGNAVFQKLDLYYYKPELLYQQDAYLAWLKKLIVNIKKIDPKRPVSVDVEVSENMNSTIERYNKVIPEIDLYGLVVGPKELDPKFIMNMKVPYFYSEIPVQAYHAMHDTKVGTFIANWQDERKTNRVTLDGIKDDLGRKKLSFSQLFYSWNKGPLPAEKAMVKILKPALGTFPGQELTYHVIIKKNNEWVLADATAAGNLTFEWKLAKVDRFNKPISMVAVGNGENLKLKIPENPMSYRLYLYVVKDDVVLDVIESKLNTPL</sequence>
<feature type="active site" description="Proton donor" evidence="9">
    <location>
        <position position="689"/>
    </location>
</feature>